<dbReference type="RefSeq" id="WP_079559175.1">
    <property type="nucleotide sequence ID" value="NZ_CP021904.1"/>
</dbReference>
<dbReference type="OrthoDB" id="9757917at2"/>
<dbReference type="SUPFAM" id="SSF52540">
    <property type="entry name" value="P-loop containing nucleoside triphosphate hydrolases"/>
    <property type="match status" value="1"/>
</dbReference>
<evidence type="ECO:0000259" key="6">
    <source>
        <dbReference type="PROSITE" id="PS50035"/>
    </source>
</evidence>
<dbReference type="Pfam" id="PF13091">
    <property type="entry name" value="PLDc_2"/>
    <property type="match status" value="1"/>
</dbReference>
<keyword evidence="5" id="KW-0067">ATP-binding</keyword>
<name>A0A1T5HU77_9BACT</name>
<dbReference type="InterPro" id="IPR050534">
    <property type="entry name" value="Coronavir_polyprotein_1ab"/>
</dbReference>
<dbReference type="Proteomes" id="UP000191055">
    <property type="component" value="Unassembled WGS sequence"/>
</dbReference>
<dbReference type="InterPro" id="IPR001736">
    <property type="entry name" value="PLipase_D/transphosphatidylase"/>
</dbReference>
<keyword evidence="4 7" id="KW-0347">Helicase</keyword>
<dbReference type="EMBL" id="FUYV01000049">
    <property type="protein sequence ID" value="SKC24239.1"/>
    <property type="molecule type" value="Genomic_DNA"/>
</dbReference>
<protein>
    <submittedName>
        <fullName evidence="7">Superfamily I DNA and/or RNA helicase</fullName>
    </submittedName>
</protein>
<evidence type="ECO:0000313" key="8">
    <source>
        <dbReference type="Proteomes" id="UP000191055"/>
    </source>
</evidence>
<keyword evidence="3" id="KW-0378">Hydrolase</keyword>
<dbReference type="AlphaFoldDB" id="A0A1T5HU77"/>
<sequence>MISNTEIKSWLSYWKKTLIDVDRKRIDVTTYPIPVESYFIKQAPQKHARFLWNASLINKETQYIIVDICPCSMQTEFEHAKSKELDEEVFYPFWIPAIMYKDGTLAPQKSNKGVVKPFFVREYLNPNPKDTYRIASIKDVDSALQKFEFKEESWNSYWEKCEAFFSIITGKSFEEFNIKHEKHIFIQKGELRGLTKNIRKLYSRLEDTPPDRSLLNSLVDTERISYSTIPEKSEVVRNKNHIGQMSGEFPLSVSQRESITCYNLLEESNVLAVNGPPGTGKTTFLQSVVANSVVSTVINQQRPELIVACSANNQAITNILDSFVLDSKDILTQRWLPDLTSLGLYLSTNENKKYQTCTSEFGNGFLNDFESANIEDKKEYFLKEFRAYIGEGDNLEECKEKLLNIVQSKVSTLKKSLEIAEKHETISPLLKNAGFSSSDELLEKISSLQYNINRTNSEIQQTSVAEEKLTEAKENQPLMQKLFSFLPKFKKRRTSLFQRVLLEINLDDVLDCSNYNSLIHLLNERIIAKTNLTKQLNLELNPLVDLKIKTEELKSNYITCINNWDRNYGEMLKKLQAMTGNEYKDLRPLEDMQVRMDFSYRYEAFWHAIHFREAEYLIKLEEKQEKNSKDKERGEIGYKEKLQRFAGVTPIYISTFHSIPRYSTFYDNAEGEKAYFDLFDLIIVDEAGQVAPDIAIPSFSLAKKAIVVGDVFQIEPVWSVEEKLDVVNLKMNNLLSEDTSDDIINSYKDSGMLCSSGNLMKLAQRACYVKDGDDGGTLLKEHRRCPDKIISYSNKNVYQNKLILTKGNKRKAETDLPLKGFMHIDSASEKIGNSRRNTQDAITIAKWIESKRLELESSFGQKPITDVLAIVTPYKSQASLIKNELLKIDKKVYKKLISGTVHALQGAEIDVVIFSTVITPGDSTFFADNLNMLNVAVSRAKSSFLVFGNLNTIDATKNNPLGRLKQWLQEDEDCELSNKIIFDSKEIEDGVIRVNDLKTHVGTLNRAFEIAKSELIIVSPFISSNAIECDTIKCFNNNGKETVNSIEIDSVKKQLSATVNKGVKVIIITDSTLDTNNNQLKPTAKKGREIIEQSGAKLKLVDGIHSKTIIIDNDIIIDGSFNWFSALRDEQSKYFREESSIVVKGEQAKPMIKKAKAYLENVVK</sequence>
<dbReference type="GO" id="GO:0005524">
    <property type="term" value="F:ATP binding"/>
    <property type="evidence" value="ECO:0007669"/>
    <property type="project" value="UniProtKB-KW"/>
</dbReference>
<evidence type="ECO:0000256" key="5">
    <source>
        <dbReference type="ARBA" id="ARBA00022840"/>
    </source>
</evidence>
<dbReference type="Gene3D" id="3.40.50.300">
    <property type="entry name" value="P-loop containing nucleotide triphosphate hydrolases"/>
    <property type="match status" value="3"/>
</dbReference>
<dbReference type="PANTHER" id="PTHR43788">
    <property type="entry name" value="DNA2/NAM7 HELICASE FAMILY MEMBER"/>
    <property type="match status" value="1"/>
</dbReference>
<dbReference type="GO" id="GO:0016787">
    <property type="term" value="F:hydrolase activity"/>
    <property type="evidence" value="ECO:0007669"/>
    <property type="project" value="UniProtKB-KW"/>
</dbReference>
<dbReference type="PANTHER" id="PTHR43788:SF8">
    <property type="entry name" value="DNA-BINDING PROTEIN SMUBP-2"/>
    <property type="match status" value="1"/>
</dbReference>
<evidence type="ECO:0000256" key="1">
    <source>
        <dbReference type="ARBA" id="ARBA00007913"/>
    </source>
</evidence>
<dbReference type="InterPro" id="IPR047187">
    <property type="entry name" value="SF1_C_Upf1"/>
</dbReference>
<dbReference type="Gene3D" id="3.30.870.10">
    <property type="entry name" value="Endonuclease Chain A"/>
    <property type="match status" value="1"/>
</dbReference>
<dbReference type="InterPro" id="IPR041679">
    <property type="entry name" value="DNA2/NAM7-like_C"/>
</dbReference>
<dbReference type="GO" id="GO:0043139">
    <property type="term" value="F:5'-3' DNA helicase activity"/>
    <property type="evidence" value="ECO:0007669"/>
    <property type="project" value="TreeGrafter"/>
</dbReference>
<gene>
    <name evidence="7" type="ORF">SAMN03080601_03535</name>
</gene>
<evidence type="ECO:0000256" key="2">
    <source>
        <dbReference type="ARBA" id="ARBA00022741"/>
    </source>
</evidence>
<dbReference type="PROSITE" id="PS50035">
    <property type="entry name" value="PLD"/>
    <property type="match status" value="1"/>
</dbReference>
<feature type="domain" description="PLD phosphodiesterase" evidence="6">
    <location>
        <begin position="1105"/>
        <end position="1127"/>
    </location>
</feature>
<organism evidence="7 8">
    <name type="scientific">Alkalitalea saponilacus</name>
    <dbReference type="NCBI Taxonomy" id="889453"/>
    <lineage>
        <taxon>Bacteria</taxon>
        <taxon>Pseudomonadati</taxon>
        <taxon>Bacteroidota</taxon>
        <taxon>Bacteroidia</taxon>
        <taxon>Marinilabiliales</taxon>
        <taxon>Marinilabiliaceae</taxon>
        <taxon>Alkalitalea</taxon>
    </lineage>
</organism>
<dbReference type="Pfam" id="PF13086">
    <property type="entry name" value="AAA_11"/>
    <property type="match status" value="1"/>
</dbReference>
<dbReference type="CDD" id="cd18808">
    <property type="entry name" value="SF1_C_Upf1"/>
    <property type="match status" value="1"/>
</dbReference>
<keyword evidence="2" id="KW-0547">Nucleotide-binding</keyword>
<dbReference type="InterPro" id="IPR041677">
    <property type="entry name" value="DNA2/NAM7_AAA_11"/>
</dbReference>
<dbReference type="GO" id="GO:0006793">
    <property type="term" value="P:phosphorus metabolic process"/>
    <property type="evidence" value="ECO:0007669"/>
    <property type="project" value="UniProtKB-ARBA"/>
</dbReference>
<dbReference type="STRING" id="889453.SAMN03080601_03535"/>
<dbReference type="InterPro" id="IPR025202">
    <property type="entry name" value="PLD-like_dom"/>
</dbReference>
<keyword evidence="8" id="KW-1185">Reference proteome</keyword>
<reference evidence="7 8" key="1">
    <citation type="submission" date="2017-02" db="EMBL/GenBank/DDBJ databases">
        <authorList>
            <person name="Peterson S.W."/>
        </authorList>
    </citation>
    <scope>NUCLEOTIDE SEQUENCE [LARGE SCALE GENOMIC DNA]</scope>
    <source>
        <strain evidence="7 8">DSM 24412</strain>
    </source>
</reference>
<evidence type="ECO:0000256" key="4">
    <source>
        <dbReference type="ARBA" id="ARBA00022806"/>
    </source>
</evidence>
<comment type="similarity">
    <text evidence="1">Belongs to the DNA2/NAM7 helicase family.</text>
</comment>
<evidence type="ECO:0000256" key="3">
    <source>
        <dbReference type="ARBA" id="ARBA00022801"/>
    </source>
</evidence>
<dbReference type="SUPFAM" id="SSF56024">
    <property type="entry name" value="Phospholipase D/nuclease"/>
    <property type="match status" value="1"/>
</dbReference>
<evidence type="ECO:0000313" key="7">
    <source>
        <dbReference type="EMBL" id="SKC24239.1"/>
    </source>
</evidence>
<dbReference type="InterPro" id="IPR027417">
    <property type="entry name" value="P-loop_NTPase"/>
</dbReference>
<dbReference type="KEGG" id="asx:CDL62_14795"/>
<accession>A0A1T5HU77</accession>
<dbReference type="Pfam" id="PF13087">
    <property type="entry name" value="AAA_12"/>
    <property type="match status" value="1"/>
</dbReference>
<proteinExistence type="inferred from homology"/>